<proteinExistence type="predicted"/>
<evidence type="ECO:0000313" key="2">
    <source>
        <dbReference type="Proteomes" id="UP000611723"/>
    </source>
</evidence>
<accession>A0A934WVQ6</accession>
<dbReference type="AlphaFoldDB" id="A0A934WVQ6"/>
<name>A0A934WVQ6_9BACT</name>
<comment type="caution">
    <text evidence="1">The sequence shown here is derived from an EMBL/GenBank/DDBJ whole genome shotgun (WGS) entry which is preliminary data.</text>
</comment>
<evidence type="ECO:0008006" key="3">
    <source>
        <dbReference type="Google" id="ProtNLM"/>
    </source>
</evidence>
<dbReference type="Proteomes" id="UP000611723">
    <property type="component" value="Unassembled WGS sequence"/>
</dbReference>
<keyword evidence="2" id="KW-1185">Reference proteome</keyword>
<dbReference type="SUPFAM" id="SSF48452">
    <property type="entry name" value="TPR-like"/>
    <property type="match status" value="1"/>
</dbReference>
<dbReference type="InterPro" id="IPR011990">
    <property type="entry name" value="TPR-like_helical_dom_sf"/>
</dbReference>
<dbReference type="Gene3D" id="1.25.40.10">
    <property type="entry name" value="Tetratricopeptide repeat domain"/>
    <property type="match status" value="1"/>
</dbReference>
<sequence>MRQLIFVKFLIVGLLVRIELQAKVVNPCDSIKLSILIQEFETNNSSNLGKQISKCYKESKKYENALNWHKKAMEITSEKLATDYFELAKLYFLTDRKVEARESALNALPIDASYHSKVYTLIGDLYVTSYKECKDDDLIKSRAIYIAAYEMYKKANNKERMELAENQFPSREDVFHIPKGELVQVGCWIGEEVELKFRKEK</sequence>
<reference evidence="1" key="1">
    <citation type="submission" date="2021-01" db="EMBL/GenBank/DDBJ databases">
        <title>Marivirga aurantiaca sp. nov., isolated from intertidal surface sediments.</title>
        <authorList>
            <person name="Zhang M."/>
        </authorList>
    </citation>
    <scope>NUCLEOTIDE SEQUENCE</scope>
    <source>
        <strain evidence="1">S37H4</strain>
    </source>
</reference>
<protein>
    <recommendedName>
        <fullName evidence="3">Tetratricopeptide repeat protein</fullName>
    </recommendedName>
</protein>
<dbReference type="RefSeq" id="WP_201429422.1">
    <property type="nucleotide sequence ID" value="NZ_JAEQBW010000001.1"/>
</dbReference>
<evidence type="ECO:0000313" key="1">
    <source>
        <dbReference type="EMBL" id="MBK6263735.1"/>
    </source>
</evidence>
<dbReference type="EMBL" id="JAEQBW010000001">
    <property type="protein sequence ID" value="MBK6263735.1"/>
    <property type="molecule type" value="Genomic_DNA"/>
</dbReference>
<gene>
    <name evidence="1" type="ORF">JKA74_01705</name>
</gene>
<organism evidence="1 2">
    <name type="scientific">Marivirga aurantiaca</name>
    <dbReference type="NCBI Taxonomy" id="2802615"/>
    <lineage>
        <taxon>Bacteria</taxon>
        <taxon>Pseudomonadati</taxon>
        <taxon>Bacteroidota</taxon>
        <taxon>Cytophagia</taxon>
        <taxon>Cytophagales</taxon>
        <taxon>Marivirgaceae</taxon>
        <taxon>Marivirga</taxon>
    </lineage>
</organism>